<dbReference type="Gene3D" id="1.10.150.130">
    <property type="match status" value="1"/>
</dbReference>
<organism evidence="6 7">
    <name type="scientific">Paracoccus homiensis</name>
    <dbReference type="NCBI Taxonomy" id="364199"/>
    <lineage>
        <taxon>Bacteria</taxon>
        <taxon>Pseudomonadati</taxon>
        <taxon>Pseudomonadota</taxon>
        <taxon>Alphaproteobacteria</taxon>
        <taxon>Rhodobacterales</taxon>
        <taxon>Paracoccaceae</taxon>
        <taxon>Paracoccus</taxon>
    </lineage>
</organism>
<dbReference type="AlphaFoldDB" id="A0A1I0BP40"/>
<name>A0A1I0BP40_9RHOB</name>
<accession>A0A1I0BP40</accession>
<evidence type="ECO:0000313" key="7">
    <source>
        <dbReference type="Proteomes" id="UP000199180"/>
    </source>
</evidence>
<dbReference type="InterPro" id="IPR011010">
    <property type="entry name" value="DNA_brk_join_enz"/>
</dbReference>
<comment type="similarity">
    <text evidence="1">Belongs to the 'phage' integrase family.</text>
</comment>
<evidence type="ECO:0000256" key="4">
    <source>
        <dbReference type="ARBA" id="ARBA00023172"/>
    </source>
</evidence>
<keyword evidence="3" id="KW-0238">DNA-binding</keyword>
<dbReference type="RefSeq" id="WP_090732929.1">
    <property type="nucleotide sequence ID" value="NZ_FOHO01000003.1"/>
</dbReference>
<feature type="domain" description="Tyr recombinase" evidence="5">
    <location>
        <begin position="333"/>
        <end position="532"/>
    </location>
</feature>
<gene>
    <name evidence="6" type="ORF">SAMN04489858_10315</name>
</gene>
<dbReference type="InterPro" id="IPR002104">
    <property type="entry name" value="Integrase_catalytic"/>
</dbReference>
<dbReference type="Gene3D" id="1.10.443.10">
    <property type="entry name" value="Intergrase catalytic core"/>
    <property type="match status" value="1"/>
</dbReference>
<evidence type="ECO:0000256" key="3">
    <source>
        <dbReference type="ARBA" id="ARBA00023125"/>
    </source>
</evidence>
<dbReference type="EMBL" id="FOHO01000003">
    <property type="protein sequence ID" value="SET08789.1"/>
    <property type="molecule type" value="Genomic_DNA"/>
</dbReference>
<keyword evidence="2" id="KW-0229">DNA integration</keyword>
<dbReference type="PROSITE" id="PS51898">
    <property type="entry name" value="TYR_RECOMBINASE"/>
    <property type="match status" value="1"/>
</dbReference>
<proteinExistence type="inferred from homology"/>
<dbReference type="GO" id="GO:0006310">
    <property type="term" value="P:DNA recombination"/>
    <property type="evidence" value="ECO:0007669"/>
    <property type="project" value="UniProtKB-KW"/>
</dbReference>
<dbReference type="Pfam" id="PF00589">
    <property type="entry name" value="Phage_integrase"/>
    <property type="match status" value="1"/>
</dbReference>
<dbReference type="GO" id="GO:0003677">
    <property type="term" value="F:DNA binding"/>
    <property type="evidence" value="ECO:0007669"/>
    <property type="project" value="UniProtKB-KW"/>
</dbReference>
<dbReference type="STRING" id="364199.SAMN04489858_10315"/>
<evidence type="ECO:0000256" key="1">
    <source>
        <dbReference type="ARBA" id="ARBA00008857"/>
    </source>
</evidence>
<dbReference type="Proteomes" id="UP000199180">
    <property type="component" value="Unassembled WGS sequence"/>
</dbReference>
<keyword evidence="7" id="KW-1185">Reference proteome</keyword>
<dbReference type="PANTHER" id="PTHR30629">
    <property type="entry name" value="PROPHAGE INTEGRASE"/>
    <property type="match status" value="1"/>
</dbReference>
<dbReference type="InterPro" id="IPR010998">
    <property type="entry name" value="Integrase_recombinase_N"/>
</dbReference>
<evidence type="ECO:0000259" key="5">
    <source>
        <dbReference type="PROSITE" id="PS51898"/>
    </source>
</evidence>
<evidence type="ECO:0000256" key="2">
    <source>
        <dbReference type="ARBA" id="ARBA00022908"/>
    </source>
</evidence>
<dbReference type="InterPro" id="IPR050808">
    <property type="entry name" value="Phage_Integrase"/>
</dbReference>
<reference evidence="6 7" key="1">
    <citation type="submission" date="2016-10" db="EMBL/GenBank/DDBJ databases">
        <authorList>
            <person name="de Groot N.N."/>
        </authorList>
    </citation>
    <scope>NUCLEOTIDE SEQUENCE [LARGE SCALE GENOMIC DNA]</scope>
    <source>
        <strain evidence="6 7">DSM 17862</strain>
    </source>
</reference>
<dbReference type="PANTHER" id="PTHR30629:SF2">
    <property type="entry name" value="PROPHAGE INTEGRASE INTS-RELATED"/>
    <property type="match status" value="1"/>
</dbReference>
<evidence type="ECO:0000313" key="6">
    <source>
        <dbReference type="EMBL" id="SET08789.1"/>
    </source>
</evidence>
<dbReference type="GO" id="GO:0015074">
    <property type="term" value="P:DNA integration"/>
    <property type="evidence" value="ECO:0007669"/>
    <property type="project" value="UniProtKB-KW"/>
</dbReference>
<dbReference type="OrthoDB" id="7222937at2"/>
<protein>
    <submittedName>
        <fullName evidence="6">Site-specific recombinase XerD</fullName>
    </submittedName>
</protein>
<dbReference type="InterPro" id="IPR013762">
    <property type="entry name" value="Integrase-like_cat_sf"/>
</dbReference>
<dbReference type="SUPFAM" id="SSF56349">
    <property type="entry name" value="DNA breaking-rejoining enzymes"/>
    <property type="match status" value="1"/>
</dbReference>
<sequence>MGLRMATPWKHPETGSYYLRERVPVAVQETAAGRTVAIVIEGQSLSVKIGGWVKLSLRTKDATVAKERYRDASAALQEHYRLIQQEAATGPVRLTQRQIEALAGEYYRAETQQHQDSPGQPDEWDATRSALQDMGETVAGLERLHGDSANLMLQQRGMTVDDGSRKALMEAMHRAYVMFAEGQERRAVGDYAADPRTARFPAFDDGAMVTETTRAKAGQPQTAPRVSLSDLFDLWAKEHRLAGGSEKTARDFAHKLDSLGAYLGYDDAAAVTQRQIIDWCDHLRAEAKLSAKTVGDKYLTAVRAVYRIGVEKGRITAAPTDGVRVRKPKQIKTRPSGFTDEEARAILLAALQDPSTLGNMAEKNKLAIRWTPWLGAYTGARINELTQLRKQDFITEAGIPCVRITPDAGSVKTGHYRVVPLHPHLIEMGLLEFVAAQRGEYLFLTPAETLEATSRRAENVGKKVSEWVRTGAGVTDMGVQPTHGWRHRFKTLARDVDMPDRLIDAIQGHSDGSAAAGYGETTAKAMYREIQKLPRYEWS</sequence>
<keyword evidence="4" id="KW-0233">DNA recombination</keyword>
<dbReference type="CDD" id="cd01184">
    <property type="entry name" value="INT_C_like_1"/>
    <property type="match status" value="1"/>
</dbReference>